<gene>
    <name evidence="3" type="ORF">PSTEL_15515</name>
</gene>
<reference evidence="3 4" key="1">
    <citation type="submission" date="2014-08" db="EMBL/GenBank/DDBJ databases">
        <title>Comparative genomics of the Paenibacillus odorifer group.</title>
        <authorList>
            <person name="den Bakker H.C."/>
            <person name="Tsai Y.-C."/>
            <person name="Martin N."/>
            <person name="Korlach J."/>
            <person name="Wiedmann M."/>
        </authorList>
    </citation>
    <scope>NUCLEOTIDE SEQUENCE [LARGE SCALE GENOMIC DNA]</scope>
    <source>
        <strain evidence="3 4">DSM 14472</strain>
    </source>
</reference>
<dbReference type="Pfam" id="PF02065">
    <property type="entry name" value="Melibiase"/>
    <property type="match status" value="1"/>
</dbReference>
<keyword evidence="1" id="KW-0378">Hydrolase</keyword>
<dbReference type="PANTHER" id="PTHR43053:SF3">
    <property type="entry name" value="ALPHA-GALACTOSIDASE C-RELATED"/>
    <property type="match status" value="1"/>
</dbReference>
<dbReference type="GO" id="GO:0016052">
    <property type="term" value="P:carbohydrate catabolic process"/>
    <property type="evidence" value="ECO:0007669"/>
    <property type="project" value="InterPro"/>
</dbReference>
<dbReference type="InterPro" id="IPR002252">
    <property type="entry name" value="Glyco_hydro_36"/>
</dbReference>
<dbReference type="Gene3D" id="3.20.20.70">
    <property type="entry name" value="Aldolase class I"/>
    <property type="match status" value="1"/>
</dbReference>
<dbReference type="InterPro" id="IPR038417">
    <property type="entry name" value="Alpga-gal_N_sf"/>
</dbReference>
<accession>A0A089N699</accession>
<keyword evidence="4" id="KW-1185">Reference proteome</keyword>
<evidence type="ECO:0000313" key="3">
    <source>
        <dbReference type="EMBL" id="AIQ64284.1"/>
    </source>
</evidence>
<dbReference type="PRINTS" id="PR00743">
    <property type="entry name" value="GLHYDRLASE36"/>
</dbReference>
<dbReference type="Proteomes" id="UP000029507">
    <property type="component" value="Chromosome"/>
</dbReference>
<evidence type="ECO:0000256" key="1">
    <source>
        <dbReference type="ARBA" id="ARBA00022801"/>
    </source>
</evidence>
<organism evidence="3 4">
    <name type="scientific">Paenibacillus stellifer</name>
    <dbReference type="NCBI Taxonomy" id="169760"/>
    <lineage>
        <taxon>Bacteria</taxon>
        <taxon>Bacillati</taxon>
        <taxon>Bacillota</taxon>
        <taxon>Bacilli</taxon>
        <taxon>Bacillales</taxon>
        <taxon>Paenibacillaceae</taxon>
        <taxon>Paenibacillus</taxon>
    </lineage>
</organism>
<dbReference type="InterPro" id="IPR050985">
    <property type="entry name" value="Alpha-glycosidase_related"/>
</dbReference>
<dbReference type="InterPro" id="IPR017853">
    <property type="entry name" value="GH"/>
</dbReference>
<sequence>MRKQLLSQFRLGDMLARYFKGEENGQVELQLIPANREDDVQELKFSRGDSLVQVKLLGDIYPGSYAGGMTMRNSGTVQQCRFKLQETESSGGKFTIRTVLEDGRNHEFIHELIWCEGDAGVSSRTTAVNRSSERMTLEMLSSFSMSEMTPFQQGDAVGTLRFHRLRSKWSQEARLITETIEDLQLEPNWVQWQPNSIRFGQVGSMPVKGYFPFAALEDTESNVTWGVQLAIESSWQLEIYRRDEGIALSGGLADREFGHWLKIVEPGQSFTTPEAILTVCTGGPDYACQRLTQFGEKYLQNAPESEDKLPILFNEYCTTWGLPSHDNITGIVEAIKGKGIDYFVIDCGWFVEEGKSWGDGMGDYIPSDRLFPEGMQQTIQAIRDAGMKPGLWFEIDNVGRDAAVYHRDELLLHRDGIPITTENRRYFDMRKPEVEAYLDEKVIGQLKTYGIEYMKMDYNDTIGLGCDGAESLGEGLRQNMEASMQFVRKVREELPGLVLENCASGGHKLEPLLMSLCSMASFSDAHETEEIPVIAAGLHRVILPRQSQVWAVIRKDDDLRRIGYTLTSTFLGRMCLSGDVTELAQEQWAVIERGMSFYRKIVPAVKSGYSYIFSDKGLSDRHLTGYQAVIRVQREDDLIAQGKELYEGLHRTAYVTVHIFHGEVPAVIEIPLPEGCPDRIADLYAGTDIRAEVVDRMLLIYPTSEMEAAAILLE</sequence>
<protein>
    <submittedName>
        <fullName evidence="3">Alpha-galactosidase</fullName>
    </submittedName>
</protein>
<proteinExistence type="predicted"/>
<dbReference type="PANTHER" id="PTHR43053">
    <property type="entry name" value="GLYCOSIDASE FAMILY 31"/>
    <property type="match status" value="1"/>
</dbReference>
<dbReference type="Gene3D" id="2.70.98.60">
    <property type="entry name" value="alpha-galactosidase from lactobacil brevis"/>
    <property type="match status" value="1"/>
</dbReference>
<dbReference type="EMBL" id="CP009286">
    <property type="protein sequence ID" value="AIQ64284.1"/>
    <property type="molecule type" value="Genomic_DNA"/>
</dbReference>
<dbReference type="AlphaFoldDB" id="A0A089N699"/>
<dbReference type="OrthoDB" id="9758822at2"/>
<dbReference type="CDD" id="cd14791">
    <property type="entry name" value="GH36"/>
    <property type="match status" value="1"/>
</dbReference>
<dbReference type="GO" id="GO:0004557">
    <property type="term" value="F:alpha-galactosidase activity"/>
    <property type="evidence" value="ECO:0007669"/>
    <property type="project" value="InterPro"/>
</dbReference>
<dbReference type="HOGENOM" id="CLU_018331_0_0_9"/>
<dbReference type="STRING" id="169760.PSTEL_15515"/>
<name>A0A089N699_9BACL</name>
<dbReference type="InterPro" id="IPR013785">
    <property type="entry name" value="Aldolase_TIM"/>
</dbReference>
<dbReference type="KEGG" id="pste:PSTEL_15515"/>
<keyword evidence="2" id="KW-0326">Glycosidase</keyword>
<evidence type="ECO:0000256" key="2">
    <source>
        <dbReference type="ARBA" id="ARBA00023295"/>
    </source>
</evidence>
<evidence type="ECO:0000313" key="4">
    <source>
        <dbReference type="Proteomes" id="UP000029507"/>
    </source>
</evidence>
<dbReference type="SUPFAM" id="SSF51445">
    <property type="entry name" value="(Trans)glycosidases"/>
    <property type="match status" value="1"/>
</dbReference>